<evidence type="ECO:0000259" key="1">
    <source>
        <dbReference type="Pfam" id="PF00248"/>
    </source>
</evidence>
<dbReference type="Proteomes" id="UP000030826">
    <property type="component" value="Unassembled WGS sequence"/>
</dbReference>
<dbReference type="SUPFAM" id="SSF51430">
    <property type="entry name" value="NAD(P)-linked oxidoreductase"/>
    <property type="match status" value="1"/>
</dbReference>
<gene>
    <name evidence="2" type="ORF">LA66_17320</name>
</gene>
<feature type="domain" description="NADP-dependent oxidoreductase" evidence="1">
    <location>
        <begin position="19"/>
        <end position="320"/>
    </location>
</feature>
<dbReference type="EMBL" id="JRFJ01000005">
    <property type="protein sequence ID" value="KHJ53680.1"/>
    <property type="molecule type" value="Genomic_DNA"/>
</dbReference>
<comment type="caution">
    <text evidence="2">The sequence shown here is derived from an EMBL/GenBank/DDBJ whole genome shotgun (WGS) entry which is preliminary data.</text>
</comment>
<dbReference type="GO" id="GO:0016491">
    <property type="term" value="F:oxidoreductase activity"/>
    <property type="evidence" value="ECO:0007669"/>
    <property type="project" value="InterPro"/>
</dbReference>
<dbReference type="GO" id="GO:0005829">
    <property type="term" value="C:cytosol"/>
    <property type="evidence" value="ECO:0007669"/>
    <property type="project" value="TreeGrafter"/>
</dbReference>
<dbReference type="InterPro" id="IPR023210">
    <property type="entry name" value="NADP_OxRdtase_dom"/>
</dbReference>
<dbReference type="PANTHER" id="PTHR42686:SF1">
    <property type="entry name" value="GH17980P-RELATED"/>
    <property type="match status" value="1"/>
</dbReference>
<name>A0A0B1Q4E2_9HYPH</name>
<dbReference type="PANTHER" id="PTHR42686">
    <property type="entry name" value="GH17980P-RELATED"/>
    <property type="match status" value="1"/>
</dbReference>
<dbReference type="AlphaFoldDB" id="A0A0B1Q4E2"/>
<organism evidence="2 3">
    <name type="scientific">Aureimonas altamirensis</name>
    <dbReference type="NCBI Taxonomy" id="370622"/>
    <lineage>
        <taxon>Bacteria</taxon>
        <taxon>Pseudomonadati</taxon>
        <taxon>Pseudomonadota</taxon>
        <taxon>Alphaproteobacteria</taxon>
        <taxon>Hyphomicrobiales</taxon>
        <taxon>Aurantimonadaceae</taxon>
        <taxon>Aureimonas</taxon>
    </lineage>
</organism>
<evidence type="ECO:0000313" key="2">
    <source>
        <dbReference type="EMBL" id="KHJ53680.1"/>
    </source>
</evidence>
<proteinExistence type="predicted"/>
<evidence type="ECO:0000313" key="3">
    <source>
        <dbReference type="Proteomes" id="UP000030826"/>
    </source>
</evidence>
<dbReference type="InterPro" id="IPR036812">
    <property type="entry name" value="NAD(P)_OxRdtase_dom_sf"/>
</dbReference>
<dbReference type="Gene3D" id="3.20.20.100">
    <property type="entry name" value="NADP-dependent oxidoreductase domain"/>
    <property type="match status" value="1"/>
</dbReference>
<dbReference type="RefSeq" id="WP_039195191.1">
    <property type="nucleotide sequence ID" value="NZ_JRFJ01000005.1"/>
</dbReference>
<dbReference type="InterPro" id="IPR020471">
    <property type="entry name" value="AKR"/>
</dbReference>
<sequence length="335" mass="36419">MKVSDRRALPRTGLELTVLGLGGAQIGGLYRPMEDGVAGAIIDAAWNAGIRYFDTAPFYGFTRSERRVGAALAQRDRDAFVLSTKVGRLMRPDATVGAFEDGYAVPMPFRPEYSYGYDAIMRSFEDSLQRLGLTRIDLLFVHDIGQMTHGERADHHWRQLTDGGGFRALDELRSGGLVRGVGLGVNEVAVVEAAMNEIDLDCTMLAGRYTLLEQDSLAMLDRATRAGHAIVAAAPFNSGLLVGNGKFNYEDAPEGVVRRAEALSDIAREFDIPLPAAAIQFPLAHRAVVAVNTGAHRPDQIETSARWLETEIPAEFWSALLQRGLIAPDAPVPGQ</sequence>
<accession>A0A0B1Q4E2</accession>
<dbReference type="STRING" id="370622.LA66_17320"/>
<reference evidence="2 3" key="1">
    <citation type="submission" date="2014-09" db="EMBL/GenBank/DDBJ databases">
        <title>Isolation and characterization of Aurantimonas altamirensis ON-56566 from clinical sample following a dog bite.</title>
        <authorList>
            <person name="Eshaghi A."/>
            <person name="Li A."/>
            <person name="Shahinas D."/>
            <person name="Bahn P."/>
            <person name="Kus J.V."/>
            <person name="Patel S.N."/>
        </authorList>
    </citation>
    <scope>NUCLEOTIDE SEQUENCE [LARGE SCALE GENOMIC DNA]</scope>
    <source>
        <strain evidence="2 3">ON-56566</strain>
    </source>
</reference>
<dbReference type="Pfam" id="PF00248">
    <property type="entry name" value="Aldo_ket_red"/>
    <property type="match status" value="1"/>
</dbReference>
<dbReference type="OrthoDB" id="9768851at2"/>
<protein>
    <submittedName>
        <fullName evidence="2">Pyridoxal 4-dehydrogenase</fullName>
    </submittedName>
</protein>